<sequence length="480" mass="53766">MPPRCQLLSGSLSNPNILLRRPQSTQRSFTTSSALCKNPLARRRGGDLGSHLPKHVIPKDADIPAYPYGPNLLFKQANKGLYGRQMIQFGNNVSPDTETKTRRNWKPNVLSKSLYSVALKKRIKLRVTAKVLKTIDREGGLDEYLLKQSEHRIKELGPTGWALRWTLLQRPEVIARMRADAAALGLPQEEIDLQWPNPAAVVEQTAKAAAEVAAEQLTTEEDEIREATTPTRIEEQITNERRNQIRRAEHEITREAAAEYAKALAGAKRYVSRGLVDTEEEGIKLAFLRARERAESQLRNKERFREKLAALFGPSTDAKDFAAKLRAYKESRNEEIAAAGGYEEWRSQSITPETAAQHAAEVEKAGGQAAWEAQRKADMARKIQEAEQAHENETLPQEEQHFLETAIQKARRAIEASQNGGKQAYVEATLVDWRAGDASRVMPPRLEEESKSKVQEVSGVDAWAALAESTKVDRDARPNT</sequence>
<dbReference type="Gene3D" id="2.30.170.40">
    <property type="entry name" value="Ribosomal protein L28/L24"/>
    <property type="match status" value="1"/>
</dbReference>
<dbReference type="FunFam" id="2.30.170.40:FF:000003">
    <property type="entry name" value="54S ribosomal protein L24"/>
    <property type="match status" value="1"/>
</dbReference>
<gene>
    <name evidence="7" type="ORF">BU26DRAFT_513529</name>
</gene>
<reference evidence="7" key="1">
    <citation type="journal article" date="2020" name="Stud. Mycol.">
        <title>101 Dothideomycetes genomes: a test case for predicting lifestyles and emergence of pathogens.</title>
        <authorList>
            <person name="Haridas S."/>
            <person name="Albert R."/>
            <person name="Binder M."/>
            <person name="Bloem J."/>
            <person name="Labutti K."/>
            <person name="Salamov A."/>
            <person name="Andreopoulos B."/>
            <person name="Baker S."/>
            <person name="Barry K."/>
            <person name="Bills G."/>
            <person name="Bluhm B."/>
            <person name="Cannon C."/>
            <person name="Castanera R."/>
            <person name="Culley D."/>
            <person name="Daum C."/>
            <person name="Ezra D."/>
            <person name="Gonzalez J."/>
            <person name="Henrissat B."/>
            <person name="Kuo A."/>
            <person name="Liang C."/>
            <person name="Lipzen A."/>
            <person name="Lutzoni F."/>
            <person name="Magnuson J."/>
            <person name="Mondo S."/>
            <person name="Nolan M."/>
            <person name="Ohm R."/>
            <person name="Pangilinan J."/>
            <person name="Park H.-J."/>
            <person name="Ramirez L."/>
            <person name="Alfaro M."/>
            <person name="Sun H."/>
            <person name="Tritt A."/>
            <person name="Yoshinaga Y."/>
            <person name="Zwiers L.-H."/>
            <person name="Turgeon B."/>
            <person name="Goodwin S."/>
            <person name="Spatafora J."/>
            <person name="Crous P."/>
            <person name="Grigoriev I."/>
        </authorList>
    </citation>
    <scope>NUCLEOTIDE SEQUENCE</scope>
    <source>
        <strain evidence="7">CBS 122368</strain>
    </source>
</reference>
<dbReference type="GO" id="GO:0003735">
    <property type="term" value="F:structural constituent of ribosome"/>
    <property type="evidence" value="ECO:0007669"/>
    <property type="project" value="InterPro"/>
</dbReference>
<dbReference type="AlphaFoldDB" id="A0A6A6J255"/>
<accession>A0A6A6J255</accession>
<dbReference type="GeneID" id="54580975"/>
<dbReference type="EMBL" id="ML987189">
    <property type="protein sequence ID" value="KAF2256746.1"/>
    <property type="molecule type" value="Genomic_DNA"/>
</dbReference>
<evidence type="ECO:0000256" key="4">
    <source>
        <dbReference type="ARBA" id="ARBA00035269"/>
    </source>
</evidence>
<organism evidence="7 8">
    <name type="scientific">Trematosphaeria pertusa</name>
    <dbReference type="NCBI Taxonomy" id="390896"/>
    <lineage>
        <taxon>Eukaryota</taxon>
        <taxon>Fungi</taxon>
        <taxon>Dikarya</taxon>
        <taxon>Ascomycota</taxon>
        <taxon>Pezizomycotina</taxon>
        <taxon>Dothideomycetes</taxon>
        <taxon>Pleosporomycetidae</taxon>
        <taxon>Pleosporales</taxon>
        <taxon>Massarineae</taxon>
        <taxon>Trematosphaeriaceae</taxon>
        <taxon>Trematosphaeria</taxon>
    </lineage>
</organism>
<evidence type="ECO:0000256" key="5">
    <source>
        <dbReference type="ARBA" id="ARBA00037226"/>
    </source>
</evidence>
<protein>
    <recommendedName>
        <fullName evidence="4">Large ribosomal subunit protein bL28m</fullName>
    </recommendedName>
</protein>
<dbReference type="RefSeq" id="XP_033691750.1">
    <property type="nucleotide sequence ID" value="XM_033827645.1"/>
</dbReference>
<dbReference type="PANTHER" id="PTHR13528">
    <property type="entry name" value="39S RIBOSOMAL PROTEIN L28, MITOCHONDRIAL"/>
    <property type="match status" value="1"/>
</dbReference>
<dbReference type="OrthoDB" id="361870at2759"/>
<keyword evidence="3" id="KW-0687">Ribonucleoprotein</keyword>
<dbReference type="InterPro" id="IPR037147">
    <property type="entry name" value="Ribosomal_bL28_sf"/>
</dbReference>
<feature type="compositionally biased region" description="Basic and acidic residues" evidence="6">
    <location>
        <begin position="373"/>
        <end position="402"/>
    </location>
</feature>
<dbReference type="InterPro" id="IPR026569">
    <property type="entry name" value="Ribosomal_bL28"/>
</dbReference>
<name>A0A6A6J255_9PLEO</name>
<dbReference type="SUPFAM" id="SSF143800">
    <property type="entry name" value="L28p-like"/>
    <property type="match status" value="1"/>
</dbReference>
<comment type="function">
    <text evidence="5">Component of the mitochondrial ribosome (mitoribosome), a dedicated translation machinery responsible for the synthesis of mitochondrial genome-encoded proteins, including at least some of the essential transmembrane subunits of the mitochondrial respiratory chain. The mitoribosomes are attached to the mitochondrial inner membrane and translation products are cotranslationally integrated into the membrane.</text>
</comment>
<keyword evidence="8" id="KW-1185">Reference proteome</keyword>
<evidence type="ECO:0000313" key="7">
    <source>
        <dbReference type="EMBL" id="KAF2256746.1"/>
    </source>
</evidence>
<evidence type="ECO:0000256" key="2">
    <source>
        <dbReference type="ARBA" id="ARBA00022980"/>
    </source>
</evidence>
<evidence type="ECO:0000256" key="1">
    <source>
        <dbReference type="ARBA" id="ARBA00008760"/>
    </source>
</evidence>
<feature type="region of interest" description="Disordered" evidence="6">
    <location>
        <begin position="347"/>
        <end position="402"/>
    </location>
</feature>
<evidence type="ECO:0000256" key="3">
    <source>
        <dbReference type="ARBA" id="ARBA00023274"/>
    </source>
</evidence>
<proteinExistence type="inferred from homology"/>
<dbReference type="Proteomes" id="UP000800094">
    <property type="component" value="Unassembled WGS sequence"/>
</dbReference>
<comment type="similarity">
    <text evidence="1">Belongs to the bacterial ribosomal protein bL28 family.</text>
</comment>
<dbReference type="Pfam" id="PF00830">
    <property type="entry name" value="Ribosomal_L28"/>
    <property type="match status" value="1"/>
</dbReference>
<dbReference type="InterPro" id="IPR034704">
    <property type="entry name" value="Ribosomal_bL28/bL31-like_sf"/>
</dbReference>
<evidence type="ECO:0000256" key="6">
    <source>
        <dbReference type="SAM" id="MobiDB-lite"/>
    </source>
</evidence>
<keyword evidence="2" id="KW-0689">Ribosomal protein</keyword>
<dbReference type="PANTHER" id="PTHR13528:SF2">
    <property type="entry name" value="LARGE RIBOSOMAL SUBUNIT PROTEIN BL28M"/>
    <property type="match status" value="1"/>
</dbReference>
<evidence type="ECO:0000313" key="8">
    <source>
        <dbReference type="Proteomes" id="UP000800094"/>
    </source>
</evidence>
<dbReference type="GO" id="GO:0005762">
    <property type="term" value="C:mitochondrial large ribosomal subunit"/>
    <property type="evidence" value="ECO:0007669"/>
    <property type="project" value="TreeGrafter"/>
</dbReference>